<gene>
    <name evidence="5" type="ORF">A2161_05460</name>
</gene>
<dbReference type="EMBL" id="MGDD01000032">
    <property type="protein sequence ID" value="OGL48710.1"/>
    <property type="molecule type" value="Genomic_DNA"/>
</dbReference>
<evidence type="ECO:0000256" key="2">
    <source>
        <dbReference type="ARBA" id="ARBA00022676"/>
    </source>
</evidence>
<evidence type="ECO:0000256" key="3">
    <source>
        <dbReference type="ARBA" id="ARBA00022679"/>
    </source>
</evidence>
<evidence type="ECO:0000256" key="1">
    <source>
        <dbReference type="ARBA" id="ARBA00006739"/>
    </source>
</evidence>
<dbReference type="Gene3D" id="3.90.550.10">
    <property type="entry name" value="Spore Coat Polysaccharide Biosynthesis Protein SpsA, Chain A"/>
    <property type="match status" value="1"/>
</dbReference>
<dbReference type="Proteomes" id="UP000179266">
    <property type="component" value="Unassembled WGS sequence"/>
</dbReference>
<dbReference type="PANTHER" id="PTHR43179">
    <property type="entry name" value="RHAMNOSYLTRANSFERASE WBBL"/>
    <property type="match status" value="1"/>
</dbReference>
<organism evidence="5 6">
    <name type="scientific">Candidatus Schekmanbacteria bacterium RBG_13_48_7</name>
    <dbReference type="NCBI Taxonomy" id="1817878"/>
    <lineage>
        <taxon>Bacteria</taxon>
        <taxon>Candidatus Schekmaniibacteriota</taxon>
    </lineage>
</organism>
<evidence type="ECO:0000313" key="6">
    <source>
        <dbReference type="Proteomes" id="UP000179266"/>
    </source>
</evidence>
<dbReference type="AlphaFoldDB" id="A0A1F7S4Q2"/>
<accession>A0A1F7S4Q2</accession>
<evidence type="ECO:0000259" key="4">
    <source>
        <dbReference type="Pfam" id="PF00535"/>
    </source>
</evidence>
<dbReference type="InterPro" id="IPR001173">
    <property type="entry name" value="Glyco_trans_2-like"/>
</dbReference>
<dbReference type="CDD" id="cd04186">
    <property type="entry name" value="GT_2_like_c"/>
    <property type="match status" value="1"/>
</dbReference>
<dbReference type="PANTHER" id="PTHR43179:SF12">
    <property type="entry name" value="GALACTOFURANOSYLTRANSFERASE GLFT2"/>
    <property type="match status" value="1"/>
</dbReference>
<name>A0A1F7S4Q2_9BACT</name>
<dbReference type="SUPFAM" id="SSF53448">
    <property type="entry name" value="Nucleotide-diphospho-sugar transferases"/>
    <property type="match status" value="1"/>
</dbReference>
<comment type="similarity">
    <text evidence="1">Belongs to the glycosyltransferase 2 family.</text>
</comment>
<dbReference type="InterPro" id="IPR029044">
    <property type="entry name" value="Nucleotide-diphossugar_trans"/>
</dbReference>
<dbReference type="Pfam" id="PF00535">
    <property type="entry name" value="Glycos_transf_2"/>
    <property type="match status" value="1"/>
</dbReference>
<feature type="non-terminal residue" evidence="5">
    <location>
        <position position="281"/>
    </location>
</feature>
<evidence type="ECO:0000313" key="5">
    <source>
        <dbReference type="EMBL" id="OGL48710.1"/>
    </source>
</evidence>
<feature type="domain" description="Glycosyltransferase 2-like" evidence="4">
    <location>
        <begin position="2"/>
        <end position="164"/>
    </location>
</feature>
<comment type="caution">
    <text evidence="5">The sequence shown here is derived from an EMBL/GenBank/DDBJ whole genome shotgun (WGS) entry which is preliminary data.</text>
</comment>
<keyword evidence="3" id="KW-0808">Transferase</keyword>
<protein>
    <recommendedName>
        <fullName evidence="4">Glycosyltransferase 2-like domain-containing protein</fullName>
    </recommendedName>
</protein>
<reference evidence="5 6" key="1">
    <citation type="journal article" date="2016" name="Nat. Commun.">
        <title>Thousands of microbial genomes shed light on interconnected biogeochemical processes in an aquifer system.</title>
        <authorList>
            <person name="Anantharaman K."/>
            <person name="Brown C.T."/>
            <person name="Hug L.A."/>
            <person name="Sharon I."/>
            <person name="Castelle C.J."/>
            <person name="Probst A.J."/>
            <person name="Thomas B.C."/>
            <person name="Singh A."/>
            <person name="Wilkins M.J."/>
            <person name="Karaoz U."/>
            <person name="Brodie E.L."/>
            <person name="Williams K.H."/>
            <person name="Hubbard S.S."/>
            <person name="Banfield J.F."/>
        </authorList>
    </citation>
    <scope>NUCLEOTIDE SEQUENCE [LARGE SCALE GENOMIC DNA]</scope>
</reference>
<dbReference type="GO" id="GO:0016757">
    <property type="term" value="F:glycosyltransferase activity"/>
    <property type="evidence" value="ECO:0007669"/>
    <property type="project" value="UniProtKB-KW"/>
</dbReference>
<sequence length="281" mass="32326">METIKDCMDSVYNQKNVLFEIIVVDNGSTDGSIEYLKSNYPAVKIISNNNNLGYSKANNQGIAVAKGDYLLLLNSDALLTPDCMNRFLSSIKEDSQVGSVSGKVLRMNGSMNIIDSTGIILNRKKFSPADRGEGETDVGQYNNKEYIFGVSGAAAFYSRKMLENVRVNNEIFDEDFFAYYEDLDLAWRAQIFGWKCLYIPDALIYHLRKGPKAQNRMVYIHSFKNRYLCYIKNDTRSNFLEYFPFNIGYELLRCIKKFILEPYLIWSVYLSFLSLPKMLKK</sequence>
<keyword evidence="2" id="KW-0328">Glycosyltransferase</keyword>
<proteinExistence type="inferred from homology"/>